<dbReference type="Proteomes" id="UP001596484">
    <property type="component" value="Unassembled WGS sequence"/>
</dbReference>
<gene>
    <name evidence="2" type="ORF">ACFQS9_24695</name>
</gene>
<comment type="caution">
    <text evidence="2">The sequence shown here is derived from an EMBL/GenBank/DDBJ whole genome shotgun (WGS) entry which is preliminary data.</text>
</comment>
<evidence type="ECO:0000313" key="3">
    <source>
        <dbReference type="Proteomes" id="UP001596484"/>
    </source>
</evidence>
<organism evidence="2 3">
    <name type="scientific">Rhodococcus daqingensis</name>
    <dbReference type="NCBI Taxonomy" id="2479363"/>
    <lineage>
        <taxon>Bacteria</taxon>
        <taxon>Bacillati</taxon>
        <taxon>Actinomycetota</taxon>
        <taxon>Actinomycetes</taxon>
        <taxon>Mycobacteriales</taxon>
        <taxon>Nocardiaceae</taxon>
        <taxon>Rhodococcus</taxon>
    </lineage>
</organism>
<dbReference type="EMBL" id="JBHTCS010000030">
    <property type="protein sequence ID" value="MFC7451096.1"/>
    <property type="molecule type" value="Genomic_DNA"/>
</dbReference>
<protein>
    <submittedName>
        <fullName evidence="2">Uncharacterized protein</fullName>
    </submittedName>
</protein>
<reference evidence="3" key="1">
    <citation type="journal article" date="2019" name="Int. J. Syst. Evol. Microbiol.">
        <title>The Global Catalogue of Microorganisms (GCM) 10K type strain sequencing project: providing services to taxonomists for standard genome sequencing and annotation.</title>
        <authorList>
            <consortium name="The Broad Institute Genomics Platform"/>
            <consortium name="The Broad Institute Genome Sequencing Center for Infectious Disease"/>
            <person name="Wu L."/>
            <person name="Ma J."/>
        </authorList>
    </citation>
    <scope>NUCLEOTIDE SEQUENCE [LARGE SCALE GENOMIC DNA]</scope>
    <source>
        <strain evidence="3">ICMP 19430</strain>
    </source>
</reference>
<dbReference type="RefSeq" id="WP_378409189.1">
    <property type="nucleotide sequence ID" value="NZ_JBHTCS010000030.1"/>
</dbReference>
<evidence type="ECO:0000256" key="1">
    <source>
        <dbReference type="SAM" id="SignalP"/>
    </source>
</evidence>
<keyword evidence="1" id="KW-0732">Signal</keyword>
<feature type="chain" id="PRO_5046321980" evidence="1">
    <location>
        <begin position="31"/>
        <end position="161"/>
    </location>
</feature>
<proteinExistence type="predicted"/>
<name>A0ABW2S4S1_9NOCA</name>
<accession>A0ABW2S4S1</accession>
<sequence length="161" mass="16793">MSIATIRRRRLARIVALPALALTLAGTTLGFTGAAASAGTLPTTGPTIAMTITNNTGQPMVLRGSDNPYGEWIQGPRAVLAPWSSEIVTATNNDPRGIGVDVTYGLPGDAQAVFMANNYQGDASLDGTRMTGRDGVYYGIASTMDTGFPNLNAGYTITMHP</sequence>
<evidence type="ECO:0000313" key="2">
    <source>
        <dbReference type="EMBL" id="MFC7451096.1"/>
    </source>
</evidence>
<feature type="signal peptide" evidence="1">
    <location>
        <begin position="1"/>
        <end position="30"/>
    </location>
</feature>
<keyword evidence="3" id="KW-1185">Reference proteome</keyword>